<protein>
    <recommendedName>
        <fullName evidence="4">Zinc ribbon domain-containing protein</fullName>
    </recommendedName>
</protein>
<evidence type="ECO:0008006" key="4">
    <source>
        <dbReference type="Google" id="ProtNLM"/>
    </source>
</evidence>
<gene>
    <name evidence="2" type="ORF">KI810_14540</name>
</gene>
<feature type="transmembrane region" description="Helical" evidence="1">
    <location>
        <begin position="33"/>
        <end position="52"/>
    </location>
</feature>
<reference evidence="2 3" key="1">
    <citation type="submission" date="2021-05" db="EMBL/GenBank/DDBJ databases">
        <title>The draft genome of Geobacter luticola JCM 17780.</title>
        <authorList>
            <person name="Xu Z."/>
            <person name="Masuda Y."/>
            <person name="Itoh H."/>
            <person name="Senoo K."/>
        </authorList>
    </citation>
    <scope>NUCLEOTIDE SEQUENCE [LARGE SCALE GENOMIC DNA]</scope>
    <source>
        <strain evidence="2 3">JCM 17780</strain>
    </source>
</reference>
<dbReference type="EMBL" id="JAHCVK010000009">
    <property type="protein sequence ID" value="MBT0654280.1"/>
    <property type="molecule type" value="Genomic_DNA"/>
</dbReference>
<evidence type="ECO:0000313" key="2">
    <source>
        <dbReference type="EMBL" id="MBT0654280.1"/>
    </source>
</evidence>
<comment type="caution">
    <text evidence="2">The sequence shown here is derived from an EMBL/GenBank/DDBJ whole genome shotgun (WGS) entry which is preliminary data.</text>
</comment>
<keyword evidence="1" id="KW-0472">Membrane</keyword>
<dbReference type="RefSeq" id="WP_214176288.1">
    <property type="nucleotide sequence ID" value="NZ_JAHCVK010000009.1"/>
</dbReference>
<feature type="transmembrane region" description="Helical" evidence="1">
    <location>
        <begin position="7"/>
        <end position="27"/>
    </location>
</feature>
<evidence type="ECO:0000256" key="1">
    <source>
        <dbReference type="SAM" id="Phobius"/>
    </source>
</evidence>
<evidence type="ECO:0000313" key="3">
    <source>
        <dbReference type="Proteomes" id="UP000756860"/>
    </source>
</evidence>
<keyword evidence="1" id="KW-0812">Transmembrane</keyword>
<organism evidence="2 3">
    <name type="scientific">Geomobilimonas luticola</name>
    <dbReference type="NCBI Taxonomy" id="1114878"/>
    <lineage>
        <taxon>Bacteria</taxon>
        <taxon>Pseudomonadati</taxon>
        <taxon>Thermodesulfobacteriota</taxon>
        <taxon>Desulfuromonadia</taxon>
        <taxon>Geobacterales</taxon>
        <taxon>Geobacteraceae</taxon>
        <taxon>Geomobilimonas</taxon>
    </lineage>
</organism>
<accession>A0ABS5SFY2</accession>
<keyword evidence="3" id="KW-1185">Reference proteome</keyword>
<name>A0ABS5SFY2_9BACT</name>
<dbReference type="Proteomes" id="UP000756860">
    <property type="component" value="Unassembled WGS sequence"/>
</dbReference>
<sequence length="91" mass="10675">MGDTMVQIVVIFLFFGLPGLAGGWLAWTKGRNLIGWFLLCFFFPPTLMVILFHKPLREVSGHYRQCPNCREFLKWRNTVCKYCNTEQPSRM</sequence>
<proteinExistence type="predicted"/>
<keyword evidence="1" id="KW-1133">Transmembrane helix</keyword>